<comment type="similarity">
    <text evidence="1">Belongs to the phD/YefM antitoxin family.</text>
</comment>
<reference evidence="2 3" key="1">
    <citation type="submission" date="2019-03" db="EMBL/GenBank/DDBJ databases">
        <title>Genomic Encyclopedia of Type Strains, Phase IV (KMG-IV): sequencing the most valuable type-strain genomes for metagenomic binning, comparative biology and taxonomic classification.</title>
        <authorList>
            <person name="Goeker M."/>
        </authorList>
    </citation>
    <scope>NUCLEOTIDE SEQUENCE [LARGE SCALE GENOMIC DNA]</scope>
    <source>
        <strain evidence="2 3">DSM 10053</strain>
    </source>
</reference>
<organism evidence="2 3">
    <name type="scientific">Lonepinella koalarum</name>
    <dbReference type="NCBI Taxonomy" id="53417"/>
    <lineage>
        <taxon>Bacteria</taxon>
        <taxon>Pseudomonadati</taxon>
        <taxon>Pseudomonadota</taxon>
        <taxon>Gammaproteobacteria</taxon>
        <taxon>Pasteurellales</taxon>
        <taxon>Pasteurellaceae</taxon>
        <taxon>Lonepinella</taxon>
    </lineage>
</organism>
<name>A0A4R1L4R8_9PAST</name>
<evidence type="ECO:0000256" key="1">
    <source>
        <dbReference type="ARBA" id="ARBA00009981"/>
    </source>
</evidence>
<proteinExistence type="inferred from homology"/>
<dbReference type="SUPFAM" id="SSF143120">
    <property type="entry name" value="YefM-like"/>
    <property type="match status" value="1"/>
</dbReference>
<dbReference type="Proteomes" id="UP000295496">
    <property type="component" value="Unassembled WGS sequence"/>
</dbReference>
<dbReference type="AlphaFoldDB" id="A0A4R1L4R8"/>
<gene>
    <name evidence="2" type="ORF">EV692_0284</name>
</gene>
<dbReference type="EMBL" id="SMGJ01000001">
    <property type="protein sequence ID" value="TCK71219.1"/>
    <property type="molecule type" value="Genomic_DNA"/>
</dbReference>
<protein>
    <submittedName>
        <fullName evidence="2">Antitoxin Phd_YefM of type II toxin-antitoxin system</fullName>
    </submittedName>
</protein>
<keyword evidence="3" id="KW-1185">Reference proteome</keyword>
<evidence type="ECO:0000313" key="2">
    <source>
        <dbReference type="EMBL" id="TCK71219.1"/>
    </source>
</evidence>
<comment type="caution">
    <text evidence="2">The sequence shown here is derived from an EMBL/GenBank/DDBJ whole genome shotgun (WGS) entry which is preliminary data.</text>
</comment>
<evidence type="ECO:0000313" key="3">
    <source>
        <dbReference type="Proteomes" id="UP000295496"/>
    </source>
</evidence>
<dbReference type="RefSeq" id="WP_132299811.1">
    <property type="nucleotide sequence ID" value="NZ_CP170642.1"/>
</dbReference>
<dbReference type="InterPro" id="IPR036165">
    <property type="entry name" value="YefM-like_sf"/>
</dbReference>
<accession>A0A4R1L4R8</accession>
<sequence length="92" mass="10731">MQVIISKEIQSRFGEIAEMVKGREPVTITQYGRPTMLLMRYDDGINVLKLQAKEKMLSLLQERNGQTQPSPLSEEEMYQFVNEEIEAYYAQK</sequence>